<dbReference type="InterPro" id="IPR011079">
    <property type="entry name" value="Ala_racemase_C"/>
</dbReference>
<dbReference type="RefSeq" id="WP_180702621.1">
    <property type="nucleotide sequence ID" value="NZ_CAJUCR010000010.1"/>
</dbReference>
<proteinExistence type="inferred from homology"/>
<dbReference type="Gene3D" id="3.20.20.10">
    <property type="entry name" value="Alanine racemase"/>
    <property type="match status" value="1"/>
</dbReference>
<dbReference type="FunFam" id="2.40.37.10:FF:000006">
    <property type="entry name" value="Alanine racemase"/>
    <property type="match status" value="1"/>
</dbReference>
<comment type="function">
    <text evidence="5">Catalyzes the interconversion of L-alanine and D-alanine. May also act on other amino acids.</text>
</comment>
<dbReference type="Gene3D" id="2.40.37.10">
    <property type="entry name" value="Lyase, Ornithine Decarboxylase, Chain A, domain 1"/>
    <property type="match status" value="1"/>
</dbReference>
<dbReference type="KEGG" id="ril:CRIB_70"/>
<keyword evidence="10" id="KW-1185">Reference proteome</keyword>
<evidence type="ECO:0000259" key="8">
    <source>
        <dbReference type="SMART" id="SM01005"/>
    </source>
</evidence>
<dbReference type="CDD" id="cd00430">
    <property type="entry name" value="PLPDE_III_AR"/>
    <property type="match status" value="1"/>
</dbReference>
<dbReference type="Pfam" id="PF01168">
    <property type="entry name" value="Ala_racemase_N"/>
    <property type="match status" value="1"/>
</dbReference>
<gene>
    <name evidence="9" type="ORF">CRIB_70</name>
</gene>
<evidence type="ECO:0000256" key="2">
    <source>
        <dbReference type="ARBA" id="ARBA00001933"/>
    </source>
</evidence>
<dbReference type="EMBL" id="LN555523">
    <property type="protein sequence ID" value="CED92829.1"/>
    <property type="molecule type" value="Genomic_DNA"/>
</dbReference>
<dbReference type="SUPFAM" id="SSF50621">
    <property type="entry name" value="Alanine racemase C-terminal domain-like"/>
    <property type="match status" value="1"/>
</dbReference>
<feature type="active site" description="Proton acceptor; specific for D-alanine" evidence="5">
    <location>
        <position position="40"/>
    </location>
</feature>
<keyword evidence="3 5" id="KW-0663">Pyridoxal phosphate</keyword>
<accession>A0A1V1HY49</accession>
<dbReference type="InterPro" id="IPR029066">
    <property type="entry name" value="PLP-binding_barrel"/>
</dbReference>
<comment type="pathway">
    <text evidence="5">Amino-acid biosynthesis; D-alanine biosynthesis; D-alanine from L-alanine: step 1/1.</text>
</comment>
<dbReference type="PANTHER" id="PTHR30511">
    <property type="entry name" value="ALANINE RACEMASE"/>
    <property type="match status" value="1"/>
</dbReference>
<evidence type="ECO:0000256" key="3">
    <source>
        <dbReference type="ARBA" id="ARBA00022898"/>
    </source>
</evidence>
<dbReference type="SUPFAM" id="SSF51419">
    <property type="entry name" value="PLP-binding barrel"/>
    <property type="match status" value="1"/>
</dbReference>
<evidence type="ECO:0000313" key="10">
    <source>
        <dbReference type="Proteomes" id="UP000245622"/>
    </source>
</evidence>
<dbReference type="InterPro" id="IPR009006">
    <property type="entry name" value="Ala_racemase/Decarboxylase_C"/>
</dbReference>
<sequence length="388" mass="44381">MKTRLTAPTWAEINLDNINFNLNNIRKLLKEDTKICTVLKANAYGHGSVEIAKFLENKNVDYFAVARLEEAIELRENNIEIPILCLGFVPEESLEYALKNNITLTIYSLEMAKKLNDISEIIGINANIHIKVDTGMSRIGFEVNEKSIDQIVNISNLKNLYIEGIYTHFAKSDEIDKDFTYRQVDRFKFMINSIEKRGVNIPIKHVSNSAATMDLPDLNFNMVRCGIVLYGYYPSDEVIKDRLQLKPVMTLKTRIAHIKELKEDTGISYGLKYKTSKPEKIVTIPIGYADGFTRMQNNPKVSINNEIFDVVGRICMDQCMVRIDKDIDIKIGDEVIIFGESNINADDIAKDLGTINYEIVCMVSRRVDRIYKERNVILQADSYLVKLK</sequence>
<dbReference type="PANTHER" id="PTHR30511:SF0">
    <property type="entry name" value="ALANINE RACEMASE, CATABOLIC-RELATED"/>
    <property type="match status" value="1"/>
</dbReference>
<evidence type="ECO:0000256" key="5">
    <source>
        <dbReference type="HAMAP-Rule" id="MF_01201"/>
    </source>
</evidence>
<dbReference type="InterPro" id="IPR000821">
    <property type="entry name" value="Ala_racemase"/>
</dbReference>
<dbReference type="GO" id="GO:0005829">
    <property type="term" value="C:cytosol"/>
    <property type="evidence" value="ECO:0007669"/>
    <property type="project" value="TreeGrafter"/>
</dbReference>
<evidence type="ECO:0000313" key="9">
    <source>
        <dbReference type="EMBL" id="CED92829.1"/>
    </source>
</evidence>
<organism evidence="9 10">
    <name type="scientific">Romboutsia ilealis</name>
    <dbReference type="NCBI Taxonomy" id="1115758"/>
    <lineage>
        <taxon>Bacteria</taxon>
        <taxon>Bacillati</taxon>
        <taxon>Bacillota</taxon>
        <taxon>Clostridia</taxon>
        <taxon>Peptostreptococcales</taxon>
        <taxon>Peptostreptococcaceae</taxon>
        <taxon>Romboutsia</taxon>
    </lineage>
</organism>
<dbReference type="InterPro" id="IPR001608">
    <property type="entry name" value="Ala_racemase_N"/>
</dbReference>
<dbReference type="Pfam" id="PF00842">
    <property type="entry name" value="Ala_racemase_C"/>
    <property type="match status" value="1"/>
</dbReference>
<protein>
    <recommendedName>
        <fullName evidence="5">Alanine racemase</fullName>
        <ecNumber evidence="5">5.1.1.1</ecNumber>
    </recommendedName>
</protein>
<feature type="active site" description="Proton acceptor; specific for L-alanine" evidence="5">
    <location>
        <position position="269"/>
    </location>
</feature>
<dbReference type="GeneID" id="82204252"/>
<feature type="domain" description="Alanine racemase C-terminal" evidence="8">
    <location>
        <begin position="248"/>
        <end position="372"/>
    </location>
</feature>
<dbReference type="SMART" id="SM01005">
    <property type="entry name" value="Ala_racemase_C"/>
    <property type="match status" value="1"/>
</dbReference>
<dbReference type="GO" id="GO:0030170">
    <property type="term" value="F:pyridoxal phosphate binding"/>
    <property type="evidence" value="ECO:0007669"/>
    <property type="project" value="UniProtKB-UniRule"/>
</dbReference>
<comment type="cofactor">
    <cofactor evidence="2 5 6">
        <name>pyridoxal 5'-phosphate</name>
        <dbReference type="ChEBI" id="CHEBI:597326"/>
    </cofactor>
</comment>
<dbReference type="Proteomes" id="UP000245622">
    <property type="component" value="Chromosome 1"/>
</dbReference>
<evidence type="ECO:0000256" key="1">
    <source>
        <dbReference type="ARBA" id="ARBA00000316"/>
    </source>
</evidence>
<feature type="modified residue" description="N6-(pyridoxal phosphate)lysine" evidence="5 6">
    <location>
        <position position="40"/>
    </location>
</feature>
<feature type="binding site" evidence="5 7">
    <location>
        <position position="316"/>
    </location>
    <ligand>
        <name>substrate</name>
    </ligand>
</feature>
<name>A0A1V1HY49_9FIRM</name>
<comment type="catalytic activity">
    <reaction evidence="1 5">
        <text>L-alanine = D-alanine</text>
        <dbReference type="Rhea" id="RHEA:20249"/>
        <dbReference type="ChEBI" id="CHEBI:57416"/>
        <dbReference type="ChEBI" id="CHEBI:57972"/>
        <dbReference type="EC" id="5.1.1.1"/>
    </reaction>
</comment>
<reference evidence="9" key="1">
    <citation type="submission" date="2014-04" db="EMBL/GenBank/DDBJ databases">
        <authorList>
            <person name="Hornung B.V."/>
        </authorList>
    </citation>
    <scope>NUCLEOTIDE SEQUENCE [LARGE SCALE GENOMIC DNA]</scope>
    <source>
        <strain evidence="9">CRIB</strain>
    </source>
</reference>
<dbReference type="HAMAP" id="MF_01201">
    <property type="entry name" value="Ala_racemase"/>
    <property type="match status" value="1"/>
</dbReference>
<dbReference type="UniPathway" id="UPA00042">
    <property type="reaction ID" value="UER00497"/>
</dbReference>
<dbReference type="PRINTS" id="PR00992">
    <property type="entry name" value="ALARACEMASE"/>
</dbReference>
<keyword evidence="4 5" id="KW-0413">Isomerase</keyword>
<dbReference type="AlphaFoldDB" id="A0A1V1HY49"/>
<dbReference type="NCBIfam" id="TIGR00492">
    <property type="entry name" value="alr"/>
    <property type="match status" value="1"/>
</dbReference>
<dbReference type="GO" id="GO:0009252">
    <property type="term" value="P:peptidoglycan biosynthetic process"/>
    <property type="evidence" value="ECO:0007669"/>
    <property type="project" value="TreeGrafter"/>
</dbReference>
<dbReference type="EC" id="5.1.1.1" evidence="5"/>
<dbReference type="GO" id="GO:0008784">
    <property type="term" value="F:alanine racemase activity"/>
    <property type="evidence" value="ECO:0007669"/>
    <property type="project" value="UniProtKB-UniRule"/>
</dbReference>
<evidence type="ECO:0000256" key="7">
    <source>
        <dbReference type="PIRSR" id="PIRSR600821-52"/>
    </source>
</evidence>
<dbReference type="FunFam" id="3.20.20.10:FF:000002">
    <property type="entry name" value="Alanine racemase"/>
    <property type="match status" value="1"/>
</dbReference>
<dbReference type="GO" id="GO:0030632">
    <property type="term" value="P:D-alanine biosynthetic process"/>
    <property type="evidence" value="ECO:0007669"/>
    <property type="project" value="UniProtKB-UniRule"/>
</dbReference>
<comment type="similarity">
    <text evidence="5">Belongs to the alanine racemase family.</text>
</comment>
<evidence type="ECO:0000256" key="4">
    <source>
        <dbReference type="ARBA" id="ARBA00023235"/>
    </source>
</evidence>
<evidence type="ECO:0000256" key="6">
    <source>
        <dbReference type="PIRSR" id="PIRSR600821-50"/>
    </source>
</evidence>
<feature type="binding site" evidence="5 7">
    <location>
        <position position="138"/>
    </location>
    <ligand>
        <name>substrate</name>
    </ligand>
</feature>